<dbReference type="Pfam" id="PF13663">
    <property type="entry name" value="DUF4148"/>
    <property type="match status" value="1"/>
</dbReference>
<dbReference type="InterPro" id="IPR025421">
    <property type="entry name" value="DUF4148"/>
</dbReference>
<feature type="signal peptide" evidence="1">
    <location>
        <begin position="1"/>
        <end position="21"/>
    </location>
</feature>
<dbReference type="Proteomes" id="UP001431019">
    <property type="component" value="Unassembled WGS sequence"/>
</dbReference>
<organism evidence="2 3">
    <name type="scientific">Paraburkholderia sejongensis</name>
    <dbReference type="NCBI Taxonomy" id="2886946"/>
    <lineage>
        <taxon>Bacteria</taxon>
        <taxon>Pseudomonadati</taxon>
        <taxon>Pseudomonadota</taxon>
        <taxon>Betaproteobacteria</taxon>
        <taxon>Burkholderiales</taxon>
        <taxon>Burkholderiaceae</taxon>
        <taxon>Paraburkholderia</taxon>
    </lineage>
</organism>
<reference evidence="2 3" key="1">
    <citation type="submission" date="2021-11" db="EMBL/GenBank/DDBJ databases">
        <authorList>
            <person name="Oh E.-T."/>
            <person name="Kim S.-B."/>
        </authorList>
    </citation>
    <scope>NUCLEOTIDE SEQUENCE [LARGE SCALE GENOMIC DNA]</scope>
    <source>
        <strain evidence="2 3">MMS20-SJTR3</strain>
    </source>
</reference>
<keyword evidence="1" id="KW-0732">Signal</keyword>
<dbReference type="RefSeq" id="WP_230508932.1">
    <property type="nucleotide sequence ID" value="NZ_JAJITD010000004.1"/>
</dbReference>
<evidence type="ECO:0000256" key="1">
    <source>
        <dbReference type="SAM" id="SignalP"/>
    </source>
</evidence>
<evidence type="ECO:0000313" key="3">
    <source>
        <dbReference type="Proteomes" id="UP001431019"/>
    </source>
</evidence>
<dbReference type="EMBL" id="JAJITD010000004">
    <property type="protein sequence ID" value="MCC8392714.1"/>
    <property type="molecule type" value="Genomic_DNA"/>
</dbReference>
<protein>
    <submittedName>
        <fullName evidence="2">DUF4148 domain-containing protein</fullName>
    </submittedName>
</protein>
<accession>A0ABS8JS31</accession>
<proteinExistence type="predicted"/>
<name>A0ABS8JS31_9BURK</name>
<sequence length="116" mass="11899">MKLVQSLLVAALVAAPVASFAQSQTQHALSRADVRAELIQLEKAGYSPASDNTQYPQNIQAAEARVSAANDVAASAYGGVAQQASATGSRAPIKHVLAPRADDSNVVGLGSIYAHS</sequence>
<feature type="chain" id="PRO_5046348274" evidence="1">
    <location>
        <begin position="22"/>
        <end position="116"/>
    </location>
</feature>
<gene>
    <name evidence="2" type="ORF">LJ656_08950</name>
</gene>
<evidence type="ECO:0000313" key="2">
    <source>
        <dbReference type="EMBL" id="MCC8392714.1"/>
    </source>
</evidence>
<comment type="caution">
    <text evidence="2">The sequence shown here is derived from an EMBL/GenBank/DDBJ whole genome shotgun (WGS) entry which is preliminary data.</text>
</comment>
<keyword evidence="3" id="KW-1185">Reference proteome</keyword>